<sequence length="67" mass="7509">MGSNWEDERPAFMAGEIGEAVMQLVNDGSEINQENIVEYLEMKRRTVGNTIHKGVLRDAAAFVRKGK</sequence>
<keyword evidence="2" id="KW-1185">Reference proteome</keyword>
<proteinExistence type="predicted"/>
<dbReference type="EMBL" id="JBFQXQ010000001">
    <property type="protein sequence ID" value="MEX3170772.1"/>
    <property type="molecule type" value="Genomic_DNA"/>
</dbReference>
<organism evidence="1 2">
    <name type="scientific">Serratia quinivorans</name>
    <dbReference type="NCBI Taxonomy" id="137545"/>
    <lineage>
        <taxon>Bacteria</taxon>
        <taxon>Pseudomonadati</taxon>
        <taxon>Pseudomonadota</taxon>
        <taxon>Gammaproteobacteria</taxon>
        <taxon>Enterobacterales</taxon>
        <taxon>Yersiniaceae</taxon>
        <taxon>Serratia</taxon>
    </lineage>
</organism>
<evidence type="ECO:0000313" key="1">
    <source>
        <dbReference type="EMBL" id="MEX3170772.1"/>
    </source>
</evidence>
<protein>
    <submittedName>
        <fullName evidence="1">Uncharacterized protein</fullName>
    </submittedName>
</protein>
<dbReference type="Proteomes" id="UP001558101">
    <property type="component" value="Unassembled WGS sequence"/>
</dbReference>
<accession>A0ABV3UBB2</accession>
<evidence type="ECO:0000313" key="2">
    <source>
        <dbReference type="Proteomes" id="UP001558101"/>
    </source>
</evidence>
<comment type="caution">
    <text evidence="1">The sequence shown here is derived from an EMBL/GenBank/DDBJ whole genome shotgun (WGS) entry which is preliminary data.</text>
</comment>
<dbReference type="RefSeq" id="WP_368453063.1">
    <property type="nucleotide sequence ID" value="NZ_JBFQXQ010000001.1"/>
</dbReference>
<gene>
    <name evidence="1" type="ORF">AB4M04_01570</name>
</gene>
<reference evidence="1 2" key="1">
    <citation type="submission" date="2024-07" db="EMBL/GenBank/DDBJ databases">
        <title>Genomes of novel Serratia strains from suburban soil.</title>
        <authorList>
            <person name="Markert E.X."/>
            <person name="Severe K."/>
            <person name="Severe L."/>
            <person name="Twing K.I."/>
            <person name="Ward L.M."/>
        </authorList>
    </citation>
    <scope>NUCLEOTIDE SEQUENCE [LARGE SCALE GENOMIC DNA]</scope>
    <source>
        <strain evidence="1 2">3C-UT</strain>
    </source>
</reference>
<name>A0ABV3UBB2_9GAMM</name>